<dbReference type="GO" id="GO:0003677">
    <property type="term" value="F:DNA binding"/>
    <property type="evidence" value="ECO:0007669"/>
    <property type="project" value="UniProtKB-KW"/>
</dbReference>
<dbReference type="PANTHER" id="PTHR30629:SF2">
    <property type="entry name" value="PROPHAGE INTEGRASE INTS-RELATED"/>
    <property type="match status" value="1"/>
</dbReference>
<dbReference type="RefSeq" id="WP_262597160.1">
    <property type="nucleotide sequence ID" value="NZ_CP103300.1"/>
</dbReference>
<evidence type="ECO:0000256" key="1">
    <source>
        <dbReference type="ARBA" id="ARBA00008857"/>
    </source>
</evidence>
<feature type="domain" description="Integrase DNA-binding" evidence="3">
    <location>
        <begin position="3"/>
        <end position="85"/>
    </location>
</feature>
<dbReference type="PANTHER" id="PTHR30629">
    <property type="entry name" value="PROPHAGE INTEGRASE"/>
    <property type="match status" value="1"/>
</dbReference>
<dbReference type="Pfam" id="PF13356">
    <property type="entry name" value="Arm-DNA-bind_3"/>
    <property type="match status" value="1"/>
</dbReference>
<keyword evidence="4" id="KW-0238">DNA-binding</keyword>
<evidence type="ECO:0000259" key="3">
    <source>
        <dbReference type="Pfam" id="PF13356"/>
    </source>
</evidence>
<dbReference type="InterPro" id="IPR025166">
    <property type="entry name" value="Integrase_DNA_bind_dom"/>
</dbReference>
<reference evidence="4" key="1">
    <citation type="submission" date="2022-10" db="EMBL/GenBank/DDBJ databases">
        <title>Completed Genome Sequence of two octocoral isolated bacterium, Endozoicomonas euniceicola EF212T and Endozoicomonas gorgoniicola PS125T.</title>
        <authorList>
            <person name="Chiou Y.-J."/>
            <person name="Chen Y.-H."/>
        </authorList>
    </citation>
    <scope>NUCLEOTIDE SEQUENCE</scope>
    <source>
        <strain evidence="4">EF212</strain>
    </source>
</reference>
<gene>
    <name evidence="4" type="ORF">NX720_20625</name>
</gene>
<accession>A0ABY6GT52</accession>
<name>A0ABY6GT52_9GAMM</name>
<protein>
    <submittedName>
        <fullName evidence="4">Arm DNA-binding domain-containing protein</fullName>
    </submittedName>
</protein>
<sequence length="88" mass="10196">MSLNASQTKNVQPKEKDFKLADEKGMFLLVKPTGRKYWRMQYRFAGKQKTLALGVYPEVSLKEAREKRDEARKLLSDHIDPSSHKLST</sequence>
<dbReference type="InterPro" id="IPR038488">
    <property type="entry name" value="Integrase_DNA-bd_sf"/>
</dbReference>
<dbReference type="EMBL" id="CP103300">
    <property type="protein sequence ID" value="UYM15241.1"/>
    <property type="molecule type" value="Genomic_DNA"/>
</dbReference>
<proteinExistence type="inferred from homology"/>
<dbReference type="Gene3D" id="3.30.160.390">
    <property type="entry name" value="Integrase, DNA-binding domain"/>
    <property type="match status" value="1"/>
</dbReference>
<dbReference type="Proteomes" id="UP001163255">
    <property type="component" value="Chromosome"/>
</dbReference>
<keyword evidence="2" id="KW-0229">DNA integration</keyword>
<comment type="similarity">
    <text evidence="1">Belongs to the 'phage' integrase family.</text>
</comment>
<organism evidence="4 5">
    <name type="scientific">Endozoicomonas euniceicola</name>
    <dbReference type="NCBI Taxonomy" id="1234143"/>
    <lineage>
        <taxon>Bacteria</taxon>
        <taxon>Pseudomonadati</taxon>
        <taxon>Pseudomonadota</taxon>
        <taxon>Gammaproteobacteria</taxon>
        <taxon>Oceanospirillales</taxon>
        <taxon>Endozoicomonadaceae</taxon>
        <taxon>Endozoicomonas</taxon>
    </lineage>
</organism>
<dbReference type="InterPro" id="IPR050808">
    <property type="entry name" value="Phage_Integrase"/>
</dbReference>
<keyword evidence="5" id="KW-1185">Reference proteome</keyword>
<evidence type="ECO:0000256" key="2">
    <source>
        <dbReference type="ARBA" id="ARBA00022908"/>
    </source>
</evidence>
<evidence type="ECO:0000313" key="4">
    <source>
        <dbReference type="EMBL" id="UYM15241.1"/>
    </source>
</evidence>
<evidence type="ECO:0000313" key="5">
    <source>
        <dbReference type="Proteomes" id="UP001163255"/>
    </source>
</evidence>